<dbReference type="GO" id="GO:0006508">
    <property type="term" value="P:proteolysis"/>
    <property type="evidence" value="ECO:0007669"/>
    <property type="project" value="UniProtKB-KW"/>
</dbReference>
<keyword evidence="3" id="KW-0378">Hydrolase</keyword>
<dbReference type="AlphaFoldDB" id="A0A376BZ99"/>
<keyword evidence="2 5" id="KW-0645">Protease</keyword>
<evidence type="ECO:0000256" key="2">
    <source>
        <dbReference type="ARBA" id="ARBA00022670"/>
    </source>
</evidence>
<accession>A0A376BZ99</accession>
<dbReference type="GO" id="GO:0008233">
    <property type="term" value="F:peptidase activity"/>
    <property type="evidence" value="ECO:0007669"/>
    <property type="project" value="UniProtKB-KW"/>
</dbReference>
<dbReference type="RefSeq" id="WP_002686628.1">
    <property type="nucleotide sequence ID" value="NZ_UFTJ01000001.1"/>
</dbReference>
<sequence length="297" mass="34050">MEKQTFLVSDESENSHGFKVLTEGIDTTQFEKNPIMLYMHERPTIIGAWENLKKEDGKLYADAIFDTESEKGKEIARQVEQGFLRGASIGITYQKEDLKNGVLEKCKLFEISIVDIGSNPNALKLYDNTEFASLYFENITAQNLLADALGADDRTLQGMAGQIGLLRAEFKTLLEFKKGVDEDREIEMEALLDIAVSRKVIPENLKELQKMDFERDYFQAKKNLIASIFGTYPMKTFSPIKEIEDKRREVANRSGKSKIDWGLEEYRKFAPDELEKDPALFKRLVDEAYKNQNTPIF</sequence>
<evidence type="ECO:0000256" key="1">
    <source>
        <dbReference type="ARBA" id="ARBA00022612"/>
    </source>
</evidence>
<evidence type="ECO:0000313" key="6">
    <source>
        <dbReference type="Proteomes" id="UP000255515"/>
    </source>
</evidence>
<reference evidence="5 6" key="1">
    <citation type="submission" date="2018-06" db="EMBL/GenBank/DDBJ databases">
        <authorList>
            <consortium name="Pathogen Informatics"/>
            <person name="Doyle S."/>
        </authorList>
    </citation>
    <scope>NUCLEOTIDE SEQUENCE [LARGE SCALE GENOMIC DNA]</scope>
    <source>
        <strain evidence="5 6">NCTC11661</strain>
    </source>
</reference>
<gene>
    <name evidence="5" type="ORF">NCTC11661_00618</name>
</gene>
<keyword evidence="1" id="KW-1188">Viral release from host cell</keyword>
<protein>
    <submittedName>
        <fullName evidence="5">Phage prohead protease, HK97 family</fullName>
    </submittedName>
</protein>
<dbReference type="Pfam" id="PF04586">
    <property type="entry name" value="Peptidase_S78"/>
    <property type="match status" value="1"/>
</dbReference>
<feature type="domain" description="Prohead serine protease" evidence="4">
    <location>
        <begin position="27"/>
        <end position="122"/>
    </location>
</feature>
<dbReference type="EMBL" id="UFTJ01000001">
    <property type="protein sequence ID" value="SSZ46956.1"/>
    <property type="molecule type" value="Genomic_DNA"/>
</dbReference>
<evidence type="ECO:0000313" key="5">
    <source>
        <dbReference type="EMBL" id="SSZ46956.1"/>
    </source>
</evidence>
<name>A0A376BZ99_9FLAO</name>
<organism evidence="5 6">
    <name type="scientific">Bergeyella zoohelcum</name>
    <dbReference type="NCBI Taxonomy" id="1015"/>
    <lineage>
        <taxon>Bacteria</taxon>
        <taxon>Pseudomonadati</taxon>
        <taxon>Bacteroidota</taxon>
        <taxon>Flavobacteriia</taxon>
        <taxon>Flavobacteriales</taxon>
        <taxon>Weeksellaceae</taxon>
        <taxon>Bergeyella</taxon>
    </lineage>
</organism>
<proteinExistence type="predicted"/>
<dbReference type="Proteomes" id="UP000255515">
    <property type="component" value="Unassembled WGS sequence"/>
</dbReference>
<evidence type="ECO:0000256" key="3">
    <source>
        <dbReference type="ARBA" id="ARBA00022801"/>
    </source>
</evidence>
<dbReference type="InterPro" id="IPR054613">
    <property type="entry name" value="Peptidase_S78_dom"/>
</dbReference>
<evidence type="ECO:0000259" key="4">
    <source>
        <dbReference type="Pfam" id="PF04586"/>
    </source>
</evidence>